<evidence type="ECO:0000256" key="4">
    <source>
        <dbReference type="ARBA" id="ARBA00023136"/>
    </source>
</evidence>
<evidence type="ECO:0000256" key="2">
    <source>
        <dbReference type="ARBA" id="ARBA00022692"/>
    </source>
</evidence>
<evidence type="ECO:0000256" key="1">
    <source>
        <dbReference type="ARBA" id="ARBA00004141"/>
    </source>
</evidence>
<evidence type="ECO:0000313" key="7">
    <source>
        <dbReference type="Proteomes" id="UP000824101"/>
    </source>
</evidence>
<dbReference type="GO" id="GO:0016020">
    <property type="term" value="C:membrane"/>
    <property type="evidence" value="ECO:0007669"/>
    <property type="project" value="UniProtKB-SubCell"/>
</dbReference>
<keyword evidence="4 5" id="KW-0472">Membrane</keyword>
<feature type="transmembrane region" description="Helical" evidence="5">
    <location>
        <begin position="40"/>
        <end position="72"/>
    </location>
</feature>
<name>A0A9D2GHW1_9FIRM</name>
<evidence type="ECO:0000256" key="3">
    <source>
        <dbReference type="ARBA" id="ARBA00022989"/>
    </source>
</evidence>
<comment type="caution">
    <text evidence="6">The sequence shown here is derived from an EMBL/GenBank/DDBJ whole genome shotgun (WGS) entry which is preliminary data.</text>
</comment>
<proteinExistence type="predicted"/>
<dbReference type="AlphaFoldDB" id="A0A9D2GHW1"/>
<dbReference type="Pfam" id="PF00939">
    <property type="entry name" value="Na_sulph_symp"/>
    <property type="match status" value="1"/>
</dbReference>
<feature type="transmembrane region" description="Helical" evidence="5">
    <location>
        <begin position="128"/>
        <end position="154"/>
    </location>
</feature>
<feature type="transmembrane region" description="Helical" evidence="5">
    <location>
        <begin position="166"/>
        <end position="190"/>
    </location>
</feature>
<feature type="transmembrane region" description="Helical" evidence="5">
    <location>
        <begin position="84"/>
        <end position="102"/>
    </location>
</feature>
<reference evidence="6" key="1">
    <citation type="journal article" date="2021" name="PeerJ">
        <title>Extensive microbial diversity within the chicken gut microbiome revealed by metagenomics and culture.</title>
        <authorList>
            <person name="Gilroy R."/>
            <person name="Ravi A."/>
            <person name="Getino M."/>
            <person name="Pursley I."/>
            <person name="Horton D.L."/>
            <person name="Alikhan N.F."/>
            <person name="Baker D."/>
            <person name="Gharbi K."/>
            <person name="Hall N."/>
            <person name="Watson M."/>
            <person name="Adriaenssens E.M."/>
            <person name="Foster-Nyarko E."/>
            <person name="Jarju S."/>
            <person name="Secka A."/>
            <person name="Antonio M."/>
            <person name="Oren A."/>
            <person name="Chaudhuri R.R."/>
            <person name="La Ragione R."/>
            <person name="Hildebrand F."/>
            <person name="Pallen M.J."/>
        </authorList>
    </citation>
    <scope>NUCLEOTIDE SEQUENCE</scope>
    <source>
        <strain evidence="6">ChiBcec1-1093</strain>
    </source>
</reference>
<reference evidence="6" key="2">
    <citation type="submission" date="2021-04" db="EMBL/GenBank/DDBJ databases">
        <authorList>
            <person name="Gilroy R."/>
        </authorList>
    </citation>
    <scope>NUCLEOTIDE SEQUENCE</scope>
    <source>
        <strain evidence="6">ChiBcec1-1093</strain>
    </source>
</reference>
<feature type="non-terminal residue" evidence="6">
    <location>
        <position position="247"/>
    </location>
</feature>
<comment type="subcellular location">
    <subcellularLocation>
        <location evidence="1">Membrane</location>
        <topology evidence="1">Multi-pass membrane protein</topology>
    </subcellularLocation>
</comment>
<evidence type="ECO:0000313" key="6">
    <source>
        <dbReference type="EMBL" id="HIZ79006.1"/>
    </source>
</evidence>
<dbReference type="InterPro" id="IPR001898">
    <property type="entry name" value="SLC13A/DASS"/>
</dbReference>
<evidence type="ECO:0000256" key="5">
    <source>
        <dbReference type="SAM" id="Phobius"/>
    </source>
</evidence>
<keyword evidence="2 5" id="KW-0812">Transmembrane</keyword>
<dbReference type="EMBL" id="DXBC01000065">
    <property type="protein sequence ID" value="HIZ79006.1"/>
    <property type="molecule type" value="Genomic_DNA"/>
</dbReference>
<sequence>MLTKYLSDKENVKWLVLVAALLISALLPVGGAFTVELKEFFIVVVFAVLSCGMGMMDNLMIGILIPLGFCIFNLAPAGTIYEGWTGTTPMVTFGSLLLAVVLEETGLLKRISLFCITKTGGTYRGACYGVLFAGLVCSFLTSCNVMFVFAVLAYGVVKTLNLKQGLAAAGIMFAAMIGTITAQNCIYYPAAIGILLSSASSETLTVSVSWFPSMINTFPALLLDVFLVWFMLKFVIKAPQIDAREEL</sequence>
<keyword evidence="3 5" id="KW-1133">Transmembrane helix</keyword>
<dbReference type="Proteomes" id="UP000824101">
    <property type="component" value="Unassembled WGS sequence"/>
</dbReference>
<gene>
    <name evidence="6" type="ORF">IAA17_04400</name>
</gene>
<dbReference type="GO" id="GO:0022857">
    <property type="term" value="F:transmembrane transporter activity"/>
    <property type="evidence" value="ECO:0007669"/>
    <property type="project" value="InterPro"/>
</dbReference>
<feature type="transmembrane region" description="Helical" evidence="5">
    <location>
        <begin position="210"/>
        <end position="232"/>
    </location>
</feature>
<accession>A0A9D2GHW1</accession>
<organism evidence="6 7">
    <name type="scientific">Candidatus Lachnoclostridium stercorigallinarum</name>
    <dbReference type="NCBI Taxonomy" id="2838634"/>
    <lineage>
        <taxon>Bacteria</taxon>
        <taxon>Bacillati</taxon>
        <taxon>Bacillota</taxon>
        <taxon>Clostridia</taxon>
        <taxon>Lachnospirales</taxon>
        <taxon>Lachnospiraceae</taxon>
    </lineage>
</organism>
<feature type="transmembrane region" description="Helical" evidence="5">
    <location>
        <begin position="12"/>
        <end position="34"/>
    </location>
</feature>
<protein>
    <submittedName>
        <fullName evidence="6">Anion permease</fullName>
    </submittedName>
</protein>